<keyword evidence="3" id="KW-0687">Ribonucleoprotein</keyword>
<evidence type="ECO:0000256" key="4">
    <source>
        <dbReference type="ARBA" id="ARBA00035135"/>
    </source>
</evidence>
<dbReference type="GO" id="GO:0005840">
    <property type="term" value="C:ribosome"/>
    <property type="evidence" value="ECO:0007669"/>
    <property type="project" value="UniProtKB-KW"/>
</dbReference>
<protein>
    <recommendedName>
        <fullName evidence="4">Small ribosomal subunit protein bS21</fullName>
    </recommendedName>
</protein>
<evidence type="ECO:0000313" key="5">
    <source>
        <dbReference type="EMBL" id="OGY08732.1"/>
    </source>
</evidence>
<dbReference type="AlphaFoldDB" id="A0A1G1V017"/>
<organism evidence="5 6">
    <name type="scientific">Candidatus Blackburnbacteria bacterium RIFCSPHIGHO2_01_FULL_43_15b</name>
    <dbReference type="NCBI Taxonomy" id="1797513"/>
    <lineage>
        <taxon>Bacteria</taxon>
        <taxon>Candidatus Blackburniibacteriota</taxon>
    </lineage>
</organism>
<evidence type="ECO:0000256" key="2">
    <source>
        <dbReference type="ARBA" id="ARBA00022980"/>
    </source>
</evidence>
<accession>A0A1G1V017</accession>
<keyword evidence="2" id="KW-0689">Ribosomal protein</keyword>
<dbReference type="Pfam" id="PF01165">
    <property type="entry name" value="Ribosomal_S21"/>
    <property type="match status" value="1"/>
</dbReference>
<dbReference type="GO" id="GO:1990904">
    <property type="term" value="C:ribonucleoprotein complex"/>
    <property type="evidence" value="ECO:0007669"/>
    <property type="project" value="UniProtKB-KW"/>
</dbReference>
<comment type="caution">
    <text evidence="5">The sequence shown here is derived from an EMBL/GenBank/DDBJ whole genome shotgun (WGS) entry which is preliminary data.</text>
</comment>
<dbReference type="InterPro" id="IPR001911">
    <property type="entry name" value="Ribosomal_bS21"/>
</dbReference>
<comment type="similarity">
    <text evidence="1">Belongs to the bacterial ribosomal protein bS21 family.</text>
</comment>
<dbReference type="GO" id="GO:0003735">
    <property type="term" value="F:structural constituent of ribosome"/>
    <property type="evidence" value="ECO:0007669"/>
    <property type="project" value="InterPro"/>
</dbReference>
<evidence type="ECO:0000256" key="1">
    <source>
        <dbReference type="ARBA" id="ARBA00006640"/>
    </source>
</evidence>
<reference evidence="5 6" key="1">
    <citation type="journal article" date="2016" name="Nat. Commun.">
        <title>Thousands of microbial genomes shed light on interconnected biogeochemical processes in an aquifer system.</title>
        <authorList>
            <person name="Anantharaman K."/>
            <person name="Brown C.T."/>
            <person name="Hug L.A."/>
            <person name="Sharon I."/>
            <person name="Castelle C.J."/>
            <person name="Probst A.J."/>
            <person name="Thomas B.C."/>
            <person name="Singh A."/>
            <person name="Wilkins M.J."/>
            <person name="Karaoz U."/>
            <person name="Brodie E.L."/>
            <person name="Williams K.H."/>
            <person name="Hubbard S.S."/>
            <person name="Banfield J.F."/>
        </authorList>
    </citation>
    <scope>NUCLEOTIDE SEQUENCE [LARGE SCALE GENOMIC DNA]</scope>
</reference>
<dbReference type="Proteomes" id="UP000177967">
    <property type="component" value="Unassembled WGS sequence"/>
</dbReference>
<name>A0A1G1V017_9BACT</name>
<sequence length="66" mass="7931">MVVVKAKPGESMDRLIARFRKKILSSGVLLEYRERERHKTQAERRKENKYRVAHLREMDKKYGRTG</sequence>
<gene>
    <name evidence="5" type="ORF">A2782_03505</name>
</gene>
<dbReference type="GO" id="GO:0006412">
    <property type="term" value="P:translation"/>
    <property type="evidence" value="ECO:0007669"/>
    <property type="project" value="InterPro"/>
</dbReference>
<evidence type="ECO:0000313" key="6">
    <source>
        <dbReference type="Proteomes" id="UP000177967"/>
    </source>
</evidence>
<dbReference type="EMBL" id="MHBW01000022">
    <property type="protein sequence ID" value="OGY08732.1"/>
    <property type="molecule type" value="Genomic_DNA"/>
</dbReference>
<proteinExistence type="inferred from homology"/>
<evidence type="ECO:0000256" key="3">
    <source>
        <dbReference type="ARBA" id="ARBA00023274"/>
    </source>
</evidence>